<dbReference type="Pfam" id="PF07681">
    <property type="entry name" value="DoxX"/>
    <property type="match status" value="1"/>
</dbReference>
<dbReference type="Proteomes" id="UP001235064">
    <property type="component" value="Unassembled WGS sequence"/>
</dbReference>
<evidence type="ECO:0000256" key="2">
    <source>
        <dbReference type="ARBA" id="ARBA00022692"/>
    </source>
</evidence>
<sequence>MTTIPVRTGAVTTAAPTRESAFAKAMRLEAQLEGGVKTLLERWSIPMLRIALGLVFLVFGVLKFLPGVSPIEALVARTWNVLSFGMVTGYPALAITAAMESLVGILLVVGAFQRFALALLAVTFVGILSPLVFFTGDLFTPAPTLTAQYILKDVVLVCAALVVASRALKAAPKKS</sequence>
<protein>
    <submittedName>
        <fullName evidence="6">DoxX family protein</fullName>
    </submittedName>
</protein>
<feature type="transmembrane region" description="Helical" evidence="5">
    <location>
        <begin position="88"/>
        <end position="109"/>
    </location>
</feature>
<feature type="transmembrane region" description="Helical" evidence="5">
    <location>
        <begin position="116"/>
        <end position="135"/>
    </location>
</feature>
<keyword evidence="4 5" id="KW-0472">Membrane</keyword>
<dbReference type="RefSeq" id="WP_286288709.1">
    <property type="nucleotide sequence ID" value="NZ_JASXSZ010000003.1"/>
</dbReference>
<keyword evidence="2 5" id="KW-0812">Transmembrane</keyword>
<comment type="caution">
    <text evidence="6">The sequence shown here is derived from an EMBL/GenBank/DDBJ whole genome shotgun (WGS) entry which is preliminary data.</text>
</comment>
<name>A0ABT7MZ99_9MICO</name>
<evidence type="ECO:0000313" key="6">
    <source>
        <dbReference type="EMBL" id="MDL9979779.1"/>
    </source>
</evidence>
<organism evidence="6 7">
    <name type="scientific">Microbacterium candidum</name>
    <dbReference type="NCBI Taxonomy" id="3041922"/>
    <lineage>
        <taxon>Bacteria</taxon>
        <taxon>Bacillati</taxon>
        <taxon>Actinomycetota</taxon>
        <taxon>Actinomycetes</taxon>
        <taxon>Micrococcales</taxon>
        <taxon>Microbacteriaceae</taxon>
        <taxon>Microbacterium</taxon>
    </lineage>
</organism>
<evidence type="ECO:0000256" key="4">
    <source>
        <dbReference type="ARBA" id="ARBA00023136"/>
    </source>
</evidence>
<proteinExistence type="predicted"/>
<keyword evidence="7" id="KW-1185">Reference proteome</keyword>
<gene>
    <name evidence="6" type="ORF">QSV35_10600</name>
</gene>
<evidence type="ECO:0000313" key="7">
    <source>
        <dbReference type="Proteomes" id="UP001235064"/>
    </source>
</evidence>
<keyword evidence="3 5" id="KW-1133">Transmembrane helix</keyword>
<feature type="transmembrane region" description="Helical" evidence="5">
    <location>
        <begin position="47"/>
        <end position="68"/>
    </location>
</feature>
<comment type="subcellular location">
    <subcellularLocation>
        <location evidence="1">Membrane</location>
        <topology evidence="1">Multi-pass membrane protein</topology>
    </subcellularLocation>
</comment>
<evidence type="ECO:0000256" key="5">
    <source>
        <dbReference type="SAM" id="Phobius"/>
    </source>
</evidence>
<evidence type="ECO:0000256" key="3">
    <source>
        <dbReference type="ARBA" id="ARBA00022989"/>
    </source>
</evidence>
<dbReference type="InterPro" id="IPR032808">
    <property type="entry name" value="DoxX"/>
</dbReference>
<reference evidence="6 7" key="1">
    <citation type="submission" date="2023-06" db="EMBL/GenBank/DDBJ databases">
        <title>Microbacterium sp. nov., isolated from a waste landfill.</title>
        <authorList>
            <person name="Wen W."/>
        </authorList>
    </citation>
    <scope>NUCLEOTIDE SEQUENCE [LARGE SCALE GENOMIC DNA]</scope>
    <source>
        <strain evidence="6 7">ASV49</strain>
    </source>
</reference>
<evidence type="ECO:0000256" key="1">
    <source>
        <dbReference type="ARBA" id="ARBA00004141"/>
    </source>
</evidence>
<dbReference type="EMBL" id="JASXSZ010000003">
    <property type="protein sequence ID" value="MDL9979779.1"/>
    <property type="molecule type" value="Genomic_DNA"/>
</dbReference>
<accession>A0ABT7MZ99</accession>
<feature type="transmembrane region" description="Helical" evidence="5">
    <location>
        <begin position="147"/>
        <end position="168"/>
    </location>
</feature>